<name>A0A397Q2J9_9HYPH</name>
<feature type="coiled-coil region" evidence="1">
    <location>
        <begin position="167"/>
        <end position="194"/>
    </location>
</feature>
<dbReference type="Proteomes" id="UP000266273">
    <property type="component" value="Unassembled WGS sequence"/>
</dbReference>
<protein>
    <recommendedName>
        <fullName evidence="6">Outer membrane protein TolC</fullName>
    </recommendedName>
</protein>
<feature type="signal peptide" evidence="3">
    <location>
        <begin position="1"/>
        <end position="27"/>
    </location>
</feature>
<dbReference type="EMBL" id="QXDF01000001">
    <property type="protein sequence ID" value="RIA55163.1"/>
    <property type="molecule type" value="Genomic_DNA"/>
</dbReference>
<accession>A0A397Q2J9</accession>
<gene>
    <name evidence="4" type="ORF">BXY53_0216</name>
</gene>
<feature type="coiled-coil region" evidence="1">
    <location>
        <begin position="115"/>
        <end position="142"/>
    </location>
</feature>
<evidence type="ECO:0000256" key="3">
    <source>
        <dbReference type="SAM" id="SignalP"/>
    </source>
</evidence>
<keyword evidence="5" id="KW-1185">Reference proteome</keyword>
<evidence type="ECO:0000256" key="2">
    <source>
        <dbReference type="SAM" id="MobiDB-lite"/>
    </source>
</evidence>
<comment type="caution">
    <text evidence="4">The sequence shown here is derived from an EMBL/GenBank/DDBJ whole genome shotgun (WGS) entry which is preliminary data.</text>
</comment>
<evidence type="ECO:0000313" key="5">
    <source>
        <dbReference type="Proteomes" id="UP000266273"/>
    </source>
</evidence>
<feature type="compositionally biased region" description="Basic and acidic residues" evidence="2">
    <location>
        <begin position="37"/>
        <end position="48"/>
    </location>
</feature>
<evidence type="ECO:0000313" key="4">
    <source>
        <dbReference type="EMBL" id="RIA55163.1"/>
    </source>
</evidence>
<dbReference type="RefSeq" id="WP_119060105.1">
    <property type="nucleotide sequence ID" value="NZ_QXDF01000001.1"/>
</dbReference>
<dbReference type="AlphaFoldDB" id="A0A397Q2J9"/>
<evidence type="ECO:0000256" key="1">
    <source>
        <dbReference type="SAM" id="Coils"/>
    </source>
</evidence>
<organism evidence="4 5">
    <name type="scientific">Dichotomicrobium thermohalophilum</name>
    <dbReference type="NCBI Taxonomy" id="933063"/>
    <lineage>
        <taxon>Bacteria</taxon>
        <taxon>Pseudomonadati</taxon>
        <taxon>Pseudomonadota</taxon>
        <taxon>Alphaproteobacteria</taxon>
        <taxon>Hyphomicrobiales</taxon>
        <taxon>Hyphomicrobiaceae</taxon>
        <taxon>Dichotomicrobium</taxon>
    </lineage>
</organism>
<reference evidence="4 5" key="1">
    <citation type="submission" date="2018-08" db="EMBL/GenBank/DDBJ databases">
        <title>Genomic Encyclopedia of Archaeal and Bacterial Type Strains, Phase II (KMG-II): from individual species to whole genera.</title>
        <authorList>
            <person name="Goeker M."/>
        </authorList>
    </citation>
    <scope>NUCLEOTIDE SEQUENCE [LARGE SCALE GENOMIC DNA]</scope>
    <source>
        <strain evidence="4 5">DSM 5002</strain>
    </source>
</reference>
<feature type="region of interest" description="Disordered" evidence="2">
    <location>
        <begin position="28"/>
        <end position="48"/>
    </location>
</feature>
<evidence type="ECO:0008006" key="6">
    <source>
        <dbReference type="Google" id="ProtNLM"/>
    </source>
</evidence>
<keyword evidence="3" id="KW-0732">Signal</keyword>
<dbReference type="OrthoDB" id="7930231at2"/>
<feature type="chain" id="PRO_5017485558" description="Outer membrane protein TolC" evidence="3">
    <location>
        <begin position="28"/>
        <end position="411"/>
    </location>
</feature>
<sequence>MFALTKSKTAWAAALAVCLASAPPALAQETSTAENEATQRDPRADDEAYQRSQKLLKAIDDILADAAEERAKARDLPSQDTFILPPLWSDTREDNEERVRALLDSALEIVTDAPIVQMQETIADRRAAIDQMRDEITELKKERISAPEDGWMPGFLSDTRSSIDEAIKELERRIAENRAVIEEKKAEIHNALEDAGIKIAREQLDLLLDSVLGGDLLKLVAAFEAASGIDRRLGELLEASSDNPKAARRYFAMHASLFAMLLHAQDTLIEKIDGEYMVKLQAILTDIRQARKETYRLLAGENRPDQQRALDANLKAQNFAEKVAGVYKDYLETQRRQLVEARKRTIRDLRIADNTYRTVEASFQLRALMQNSRATFEAIRRLEAPGFEQIFRNESLRKEFEQLTRELAPSS</sequence>
<keyword evidence="1" id="KW-0175">Coiled coil</keyword>
<proteinExistence type="predicted"/>